<dbReference type="InterPro" id="IPR003754">
    <property type="entry name" value="4pyrrol_synth_uPrphyn_synth"/>
</dbReference>
<dbReference type="EMBL" id="JBHDIY010000002">
    <property type="protein sequence ID" value="MFL4469407.1"/>
    <property type="molecule type" value="Genomic_DNA"/>
</dbReference>
<evidence type="ECO:0000313" key="2">
    <source>
        <dbReference type="EMBL" id="MFL4469407.1"/>
    </source>
</evidence>
<dbReference type="Gene3D" id="3.40.50.10090">
    <property type="match status" value="2"/>
</dbReference>
<accession>A0ABW8UUS2</accession>
<dbReference type="RefSeq" id="WP_407591239.1">
    <property type="nucleotide sequence ID" value="NZ_JBHDIY010000002.1"/>
</dbReference>
<gene>
    <name evidence="2" type="ORF">ACERZ8_05800</name>
</gene>
<keyword evidence="3" id="KW-1185">Reference proteome</keyword>
<evidence type="ECO:0000313" key="3">
    <source>
        <dbReference type="Proteomes" id="UP001627408"/>
    </source>
</evidence>
<evidence type="ECO:0000259" key="1">
    <source>
        <dbReference type="Pfam" id="PF02602"/>
    </source>
</evidence>
<feature type="domain" description="Tetrapyrrole biosynthesis uroporphyrinogen III synthase" evidence="1">
    <location>
        <begin position="21"/>
        <end position="213"/>
    </location>
</feature>
<name>A0ABW8UUS2_9RHOB</name>
<sequence>MTRPQSASEAFVASLPDATRARFEPVFSPLVEIVPLPLTVTINAHDSAVFSSANGVRAAPDGQGRIAYCIGSATTKVAQDRGWDARQMGTDADGLVKNLRSVAPENNLLHLSGVHTRGDVAGRLAKAGLNIKNIAVYDQRLCPLTPEASQIIATAAQVVVPLFSPRTAAQFLKVTPNTASVHAVALSAAIAAVLPADALASLTIATHPDAQSMGAALSHVA</sequence>
<keyword evidence="2" id="KW-0456">Lyase</keyword>
<proteinExistence type="predicted"/>
<dbReference type="EC" id="4.2.1.75" evidence="2"/>
<dbReference type="GO" id="GO:0004852">
    <property type="term" value="F:uroporphyrinogen-III synthase activity"/>
    <property type="evidence" value="ECO:0007669"/>
    <property type="project" value="UniProtKB-EC"/>
</dbReference>
<dbReference type="SUPFAM" id="SSF69618">
    <property type="entry name" value="HemD-like"/>
    <property type="match status" value="1"/>
</dbReference>
<protein>
    <submittedName>
        <fullName evidence="2">Uroporphyrinogen-III synthase</fullName>
        <ecNumber evidence="2">4.2.1.75</ecNumber>
    </submittedName>
</protein>
<dbReference type="CDD" id="cd06578">
    <property type="entry name" value="HemD"/>
    <property type="match status" value="1"/>
</dbReference>
<dbReference type="InterPro" id="IPR036108">
    <property type="entry name" value="4pyrrol_syn_uPrphyn_synt_sf"/>
</dbReference>
<dbReference type="Pfam" id="PF02602">
    <property type="entry name" value="HEM4"/>
    <property type="match status" value="1"/>
</dbReference>
<dbReference type="Proteomes" id="UP001627408">
    <property type="component" value="Unassembled WGS sequence"/>
</dbReference>
<comment type="caution">
    <text evidence="2">The sequence shown here is derived from an EMBL/GenBank/DDBJ whole genome shotgun (WGS) entry which is preliminary data.</text>
</comment>
<reference evidence="2 3" key="1">
    <citation type="submission" date="2024-08" db="EMBL/GenBank/DDBJ databases">
        <title>Tateyamaria sp. nov., isolated from marine algae.</title>
        <authorList>
            <person name="Choi B.J."/>
            <person name="Kim J.M."/>
            <person name="Lee J.K."/>
            <person name="Choi D.G."/>
            <person name="Bayburt H."/>
            <person name="Baek J.H."/>
            <person name="Han D.M."/>
            <person name="Jeon C.O."/>
        </authorList>
    </citation>
    <scope>NUCLEOTIDE SEQUENCE [LARGE SCALE GENOMIC DNA]</scope>
    <source>
        <strain evidence="2 3">KMU-156</strain>
    </source>
</reference>
<organism evidence="2 3">
    <name type="scientific">Tateyamaria armeniaca</name>
    <dbReference type="NCBI Taxonomy" id="2518930"/>
    <lineage>
        <taxon>Bacteria</taxon>
        <taxon>Pseudomonadati</taxon>
        <taxon>Pseudomonadota</taxon>
        <taxon>Alphaproteobacteria</taxon>
        <taxon>Rhodobacterales</taxon>
        <taxon>Roseobacteraceae</taxon>
        <taxon>Tateyamaria</taxon>
    </lineage>
</organism>